<dbReference type="Proteomes" id="UP000558688">
    <property type="component" value="Unassembled WGS sequence"/>
</dbReference>
<evidence type="ECO:0000256" key="2">
    <source>
        <dbReference type="ARBA" id="ARBA00022801"/>
    </source>
</evidence>
<dbReference type="InterPro" id="IPR013148">
    <property type="entry name" value="Glyco_hydro_32_N"/>
</dbReference>
<proteinExistence type="inferred from homology"/>
<dbReference type="InterPro" id="IPR051214">
    <property type="entry name" value="GH32_Enzymes"/>
</dbReference>
<dbReference type="GO" id="GO:0016798">
    <property type="term" value="F:hydrolase activity, acting on glycosyl bonds"/>
    <property type="evidence" value="ECO:0007669"/>
    <property type="project" value="UniProtKB-KW"/>
</dbReference>
<keyword evidence="3" id="KW-0326">Glycosidase</keyword>
<sequence length="341" mass="37494">MIYSALLSLTATLAAEASLPELKNCHSKSHLDPESPGFETGDLKSWKVISGTAFGKDSISSDASYRDDGKPLLKQIATNNKALVYITWDISKWQGQKVHILVHDSSTAKSWGHINIADIRVGCHVLGDGKGLSFNILGQANQPVALYPAKVSNPSDDSGCFPGSGVIDNKKNELRLILTDYVNLAYDHGAVWESIIMATSKDGKKFDLAKEPVVSGPPKGEDSFLRDLKVFPVRIRRPRFPVFDEGPSTYAMQWYQDEAGHDLAITWMANWPSPKWPSRVNGWAGQQSITREMFTCKDGGSGQHPILELKTLASGRAKEIRTAKVTRKGLHINSSNKWTSS</sequence>
<evidence type="ECO:0000256" key="4">
    <source>
        <dbReference type="SAM" id="SignalP"/>
    </source>
</evidence>
<comment type="similarity">
    <text evidence="1">Belongs to the glycosyl hydrolase 32 family.</text>
</comment>
<evidence type="ECO:0000256" key="3">
    <source>
        <dbReference type="ARBA" id="ARBA00023295"/>
    </source>
</evidence>
<dbReference type="PANTHER" id="PTHR43101">
    <property type="entry name" value="BETA-FRUCTOSIDASE"/>
    <property type="match status" value="1"/>
</dbReference>
<evidence type="ECO:0000313" key="7">
    <source>
        <dbReference type="Proteomes" id="UP000558688"/>
    </source>
</evidence>
<dbReference type="PANTHER" id="PTHR43101:SF1">
    <property type="entry name" value="BETA-FRUCTOSIDASE"/>
    <property type="match status" value="1"/>
</dbReference>
<dbReference type="EMBL" id="JAAFOW010000996">
    <property type="protein sequence ID" value="KAF5262948.1"/>
    <property type="molecule type" value="Genomic_DNA"/>
</dbReference>
<feature type="signal peptide" evidence="4">
    <location>
        <begin position="1"/>
        <end position="17"/>
    </location>
</feature>
<dbReference type="InterPro" id="IPR023296">
    <property type="entry name" value="Glyco_hydro_beta-prop_sf"/>
</dbReference>
<feature type="chain" id="PRO_5034142471" description="Glycosyl hydrolase family 32 N-terminal domain-containing protein" evidence="4">
    <location>
        <begin position="18"/>
        <end position="341"/>
    </location>
</feature>
<dbReference type="Pfam" id="PF00251">
    <property type="entry name" value="Glyco_hydro_32N"/>
    <property type="match status" value="2"/>
</dbReference>
<dbReference type="AlphaFoldDB" id="A0A8H5ACT2"/>
<evidence type="ECO:0000259" key="5">
    <source>
        <dbReference type="Pfam" id="PF00251"/>
    </source>
</evidence>
<keyword evidence="4" id="KW-0732">Signal</keyword>
<name>A0A8H5ACT2_FUSOX</name>
<feature type="domain" description="Glycosyl hydrolase family 32 N-terminal" evidence="5">
    <location>
        <begin position="240"/>
        <end position="297"/>
    </location>
</feature>
<evidence type="ECO:0000256" key="1">
    <source>
        <dbReference type="ARBA" id="ARBA00009902"/>
    </source>
</evidence>
<evidence type="ECO:0000313" key="6">
    <source>
        <dbReference type="EMBL" id="KAF5262948.1"/>
    </source>
</evidence>
<dbReference type="SUPFAM" id="SSF75005">
    <property type="entry name" value="Arabinanase/levansucrase/invertase"/>
    <property type="match status" value="1"/>
</dbReference>
<comment type="caution">
    <text evidence="6">The sequence shown here is derived from an EMBL/GenBank/DDBJ whole genome shotgun (WGS) entry which is preliminary data.</text>
</comment>
<reference evidence="6" key="1">
    <citation type="submission" date="2020-02" db="EMBL/GenBank/DDBJ databases">
        <title>Identification and distribution of gene clusters putatively required for synthesis of sphingolipid metabolism inhibitors in phylogenetically diverse species of the filamentous fungus Fusarium.</title>
        <authorList>
            <person name="Kim H.-S."/>
            <person name="Busman M."/>
            <person name="Brown D.W."/>
            <person name="Divon H."/>
            <person name="Uhlig S."/>
            <person name="Proctor R.H."/>
        </authorList>
    </citation>
    <scope>NUCLEOTIDE SEQUENCE [LARGE SCALE GENOMIC DNA]</scope>
    <source>
        <strain evidence="6">NRRL 39464</strain>
    </source>
</reference>
<keyword evidence="2" id="KW-0378">Hydrolase</keyword>
<protein>
    <recommendedName>
        <fullName evidence="5">Glycosyl hydrolase family 32 N-terminal domain-containing protein</fullName>
    </recommendedName>
</protein>
<accession>A0A8H5ACT2</accession>
<gene>
    <name evidence="6" type="ORF">FOXYS1_6310</name>
</gene>
<organism evidence="6 7">
    <name type="scientific">Fusarium oxysporum</name>
    <name type="common">Fusarium vascular wilt</name>
    <dbReference type="NCBI Taxonomy" id="5507"/>
    <lineage>
        <taxon>Eukaryota</taxon>
        <taxon>Fungi</taxon>
        <taxon>Dikarya</taxon>
        <taxon>Ascomycota</taxon>
        <taxon>Pezizomycotina</taxon>
        <taxon>Sordariomycetes</taxon>
        <taxon>Hypocreomycetidae</taxon>
        <taxon>Hypocreales</taxon>
        <taxon>Nectriaceae</taxon>
        <taxon>Fusarium</taxon>
        <taxon>Fusarium oxysporum species complex</taxon>
    </lineage>
</organism>
<dbReference type="Gene3D" id="2.115.10.20">
    <property type="entry name" value="Glycosyl hydrolase domain, family 43"/>
    <property type="match status" value="2"/>
</dbReference>
<feature type="domain" description="Glycosyl hydrolase family 32 N-terminal" evidence="5">
    <location>
        <begin position="140"/>
        <end position="230"/>
    </location>
</feature>